<evidence type="ECO:0000256" key="9">
    <source>
        <dbReference type="ARBA" id="ARBA00022723"/>
    </source>
</evidence>
<keyword evidence="16 19" id="KW-0961">Cell wall biogenesis/degradation</keyword>
<evidence type="ECO:0000256" key="13">
    <source>
        <dbReference type="ARBA" id="ARBA00022960"/>
    </source>
</evidence>
<dbReference type="NCBIfam" id="NF002528">
    <property type="entry name" value="PRK01966.1-4"/>
    <property type="match status" value="1"/>
</dbReference>
<dbReference type="InterPro" id="IPR013815">
    <property type="entry name" value="ATP_grasp_subdomain_1"/>
</dbReference>
<feature type="binding site" evidence="21">
    <location>
        <begin position="272"/>
        <end position="273"/>
    </location>
    <ligand>
        <name>ATP</name>
        <dbReference type="ChEBI" id="CHEBI:30616"/>
    </ligand>
</feature>
<sequence>MAKKKLKIGILFGGKSAEHEVSIVSAKNIIKALDKQKYQVFPTKIDKNGKFNLNSIKKMDVIFPVLHGPYGEDGSMQGLLKILNLPFVGPSVLGSAVGMDKDVMKRLFKEAGIPIGKFITLYNGEKISFEKIKKILGLPVFIKPANMGSSVGISKVKNESEWKKALKDAFLYDSKIVVEENTNGQEIECSVLGNEKPMASVLGEIVPKNDFYSYKAKYIDEDGASLLIPAKVSKVITKKVQNLAIKVFQTLNCEGMGRVDFFVKKNGEVIVNEINTIPGFTSISMYPKLWEASGIPTSKLLDRLIDLAIERYNREKKLKTVVK</sequence>
<evidence type="ECO:0000256" key="6">
    <source>
        <dbReference type="ARBA" id="ARBA00012216"/>
    </source>
</evidence>
<keyword evidence="12 22" id="KW-0460">Magnesium</keyword>
<keyword evidence="14 19" id="KW-0573">Peptidoglycan synthesis</keyword>
<dbReference type="AlphaFoldDB" id="A0A2H0CH44"/>
<evidence type="ECO:0000256" key="4">
    <source>
        <dbReference type="ARBA" id="ARBA00004752"/>
    </source>
</evidence>
<evidence type="ECO:0000256" key="10">
    <source>
        <dbReference type="ARBA" id="ARBA00022741"/>
    </source>
</evidence>
<dbReference type="PIRSF" id="PIRSF039102">
    <property type="entry name" value="Ddl/VanB"/>
    <property type="match status" value="1"/>
</dbReference>
<dbReference type="InterPro" id="IPR011761">
    <property type="entry name" value="ATP-grasp"/>
</dbReference>
<keyword evidence="11 23" id="KW-0067">ATP-binding</keyword>
<dbReference type="Gene3D" id="3.30.470.20">
    <property type="entry name" value="ATP-grasp fold, B domain"/>
    <property type="match status" value="1"/>
</dbReference>
<evidence type="ECO:0000256" key="22">
    <source>
        <dbReference type="PIRSR" id="PIRSR039102-3"/>
    </source>
</evidence>
<feature type="domain" description="ATP-grasp" evidence="24">
    <location>
        <begin position="105"/>
        <end position="306"/>
    </location>
</feature>
<dbReference type="GO" id="GO:0005524">
    <property type="term" value="F:ATP binding"/>
    <property type="evidence" value="ECO:0007669"/>
    <property type="project" value="UniProtKB-UniRule"/>
</dbReference>
<dbReference type="GO" id="GO:0008716">
    <property type="term" value="F:D-alanine-D-alanine ligase activity"/>
    <property type="evidence" value="ECO:0007669"/>
    <property type="project" value="UniProtKB-UniRule"/>
</dbReference>
<dbReference type="SUPFAM" id="SSF52440">
    <property type="entry name" value="PreATP-grasp domain"/>
    <property type="match status" value="1"/>
</dbReference>
<evidence type="ECO:0000256" key="1">
    <source>
        <dbReference type="ARBA" id="ARBA00001936"/>
    </source>
</evidence>
<comment type="function">
    <text evidence="2 19">Cell wall formation.</text>
</comment>
<evidence type="ECO:0000256" key="12">
    <source>
        <dbReference type="ARBA" id="ARBA00022842"/>
    </source>
</evidence>
<evidence type="ECO:0000256" key="19">
    <source>
        <dbReference type="HAMAP-Rule" id="MF_00047"/>
    </source>
</evidence>
<evidence type="ECO:0000256" key="21">
    <source>
        <dbReference type="PIRSR" id="PIRSR039102-2"/>
    </source>
</evidence>
<dbReference type="InterPro" id="IPR016185">
    <property type="entry name" value="PreATP-grasp_dom_sf"/>
</dbReference>
<dbReference type="GO" id="GO:0008360">
    <property type="term" value="P:regulation of cell shape"/>
    <property type="evidence" value="ECO:0007669"/>
    <property type="project" value="UniProtKB-KW"/>
</dbReference>
<organism evidence="25 26">
    <name type="scientific">Candidatus Nomurabacteria bacterium CG22_combo_CG10-13_8_21_14_all_32_8</name>
    <dbReference type="NCBI Taxonomy" id="1974732"/>
    <lineage>
        <taxon>Bacteria</taxon>
        <taxon>Candidatus Nomuraibacteriota</taxon>
    </lineage>
</organism>
<dbReference type="SMR" id="A0A2H0CH44"/>
<evidence type="ECO:0000256" key="2">
    <source>
        <dbReference type="ARBA" id="ARBA00003921"/>
    </source>
</evidence>
<feature type="binding site" evidence="21">
    <location>
        <position position="101"/>
    </location>
    <ligand>
        <name>ATP</name>
        <dbReference type="ChEBI" id="CHEBI:30616"/>
    </ligand>
</feature>
<keyword evidence="8 19" id="KW-0436">Ligase</keyword>
<dbReference type="NCBIfam" id="NF002378">
    <property type="entry name" value="PRK01372.1"/>
    <property type="match status" value="1"/>
</dbReference>
<feature type="active site" evidence="20">
    <location>
        <position position="149"/>
    </location>
</feature>
<gene>
    <name evidence="19" type="primary">ddl</name>
    <name evidence="25" type="ORF">COW91_00430</name>
</gene>
<evidence type="ECO:0000313" key="25">
    <source>
        <dbReference type="EMBL" id="PIP69233.1"/>
    </source>
</evidence>
<dbReference type="InterPro" id="IPR000291">
    <property type="entry name" value="D-Ala_lig_Van_CS"/>
</dbReference>
<dbReference type="GO" id="GO:0009252">
    <property type="term" value="P:peptidoglycan biosynthetic process"/>
    <property type="evidence" value="ECO:0007669"/>
    <property type="project" value="UniProtKB-UniRule"/>
</dbReference>
<dbReference type="Gene3D" id="3.40.50.20">
    <property type="match status" value="2"/>
</dbReference>
<comment type="similarity">
    <text evidence="5 19">Belongs to the D-alanine--D-alanine ligase family.</text>
</comment>
<reference evidence="25 26" key="1">
    <citation type="submission" date="2017-09" db="EMBL/GenBank/DDBJ databases">
        <title>Depth-based differentiation of microbial function through sediment-hosted aquifers and enrichment of novel symbionts in the deep terrestrial subsurface.</title>
        <authorList>
            <person name="Probst A.J."/>
            <person name="Ladd B."/>
            <person name="Jarett J.K."/>
            <person name="Geller-Mcgrath D.E."/>
            <person name="Sieber C.M."/>
            <person name="Emerson J.B."/>
            <person name="Anantharaman K."/>
            <person name="Thomas B.C."/>
            <person name="Malmstrom R."/>
            <person name="Stieglmeier M."/>
            <person name="Klingl A."/>
            <person name="Woyke T."/>
            <person name="Ryan C.M."/>
            <person name="Banfield J.F."/>
        </authorList>
    </citation>
    <scope>NUCLEOTIDE SEQUENCE [LARGE SCALE GENOMIC DNA]</scope>
    <source>
        <strain evidence="25">CG22_combo_CG10-13_8_21_14_all_32_8</strain>
    </source>
</reference>
<dbReference type="FunFam" id="3.30.470.20:FF:000008">
    <property type="entry name" value="D-alanine--D-alanine ligase"/>
    <property type="match status" value="1"/>
</dbReference>
<dbReference type="GO" id="GO:0071555">
    <property type="term" value="P:cell wall organization"/>
    <property type="evidence" value="ECO:0007669"/>
    <property type="project" value="UniProtKB-KW"/>
</dbReference>
<dbReference type="EC" id="6.3.2.4" evidence="6 19"/>
<feature type="active site" evidence="20">
    <location>
        <position position="284"/>
    </location>
</feature>
<comment type="subcellular location">
    <subcellularLocation>
        <location evidence="3 19">Cytoplasm</location>
    </subcellularLocation>
</comment>
<evidence type="ECO:0000256" key="11">
    <source>
        <dbReference type="ARBA" id="ARBA00022840"/>
    </source>
</evidence>
<feature type="binding site" evidence="22">
    <location>
        <position position="273"/>
    </location>
    <ligand>
        <name>Mg(2+)</name>
        <dbReference type="ChEBI" id="CHEBI:18420"/>
        <label>1</label>
    </ligand>
</feature>
<dbReference type="PROSITE" id="PS00843">
    <property type="entry name" value="DALA_DALA_LIGASE_1"/>
    <property type="match status" value="1"/>
</dbReference>
<protein>
    <recommendedName>
        <fullName evidence="6 19">D-alanine--D-alanine ligase</fullName>
        <ecNumber evidence="6 19">6.3.2.4</ecNumber>
    </recommendedName>
    <alternativeName>
        <fullName evidence="19">D-Ala-D-Ala ligase</fullName>
    </alternativeName>
    <alternativeName>
        <fullName evidence="19">D-alanylalanine synthetase</fullName>
    </alternativeName>
</protein>
<name>A0A2H0CH44_9BACT</name>
<feature type="binding site" evidence="21">
    <location>
        <begin position="149"/>
        <end position="150"/>
    </location>
    <ligand>
        <name>ATP</name>
        <dbReference type="ChEBI" id="CHEBI:30616"/>
    </ligand>
</feature>
<evidence type="ECO:0000313" key="26">
    <source>
        <dbReference type="Proteomes" id="UP000229176"/>
    </source>
</evidence>
<dbReference type="InterPro" id="IPR011127">
    <property type="entry name" value="Dala_Dala_lig_N"/>
</dbReference>
<feature type="binding site" evidence="21">
    <location>
        <begin position="179"/>
        <end position="186"/>
    </location>
    <ligand>
        <name>ATP</name>
        <dbReference type="ChEBI" id="CHEBI:30616"/>
    </ligand>
</feature>
<evidence type="ECO:0000256" key="8">
    <source>
        <dbReference type="ARBA" id="ARBA00022598"/>
    </source>
</evidence>
<evidence type="ECO:0000256" key="15">
    <source>
        <dbReference type="ARBA" id="ARBA00023211"/>
    </source>
</evidence>
<dbReference type="PROSITE" id="PS50975">
    <property type="entry name" value="ATP_GRASP"/>
    <property type="match status" value="1"/>
</dbReference>
<comment type="caution">
    <text evidence="25">The sequence shown here is derived from an EMBL/GenBank/DDBJ whole genome shotgun (WGS) entry which is preliminary data.</text>
</comment>
<comment type="catalytic activity">
    <reaction evidence="17 19">
        <text>2 D-alanine + ATP = D-alanyl-D-alanine + ADP + phosphate + H(+)</text>
        <dbReference type="Rhea" id="RHEA:11224"/>
        <dbReference type="ChEBI" id="CHEBI:15378"/>
        <dbReference type="ChEBI" id="CHEBI:30616"/>
        <dbReference type="ChEBI" id="CHEBI:43474"/>
        <dbReference type="ChEBI" id="CHEBI:57416"/>
        <dbReference type="ChEBI" id="CHEBI:57822"/>
        <dbReference type="ChEBI" id="CHEBI:456216"/>
        <dbReference type="EC" id="6.3.2.4"/>
    </reaction>
</comment>
<dbReference type="Pfam" id="PF07478">
    <property type="entry name" value="Dala_Dala_lig_C"/>
    <property type="match status" value="1"/>
</dbReference>
<accession>A0A2H0CH44</accession>
<dbReference type="EMBL" id="PCTI01000007">
    <property type="protein sequence ID" value="PIP69233.1"/>
    <property type="molecule type" value="Genomic_DNA"/>
</dbReference>
<comment type="pathway">
    <text evidence="4 19">Cell wall biogenesis; peptidoglycan biosynthesis.</text>
</comment>
<keyword evidence="9 22" id="KW-0479">Metal-binding</keyword>
<dbReference type="Gene3D" id="3.30.1490.20">
    <property type="entry name" value="ATP-grasp fold, A domain"/>
    <property type="match status" value="1"/>
</dbReference>
<dbReference type="InterPro" id="IPR011095">
    <property type="entry name" value="Dala_Dala_lig_C"/>
</dbReference>
<dbReference type="HAMAP" id="MF_00047">
    <property type="entry name" value="Dala_Dala_lig"/>
    <property type="match status" value="1"/>
</dbReference>
<evidence type="ECO:0000256" key="17">
    <source>
        <dbReference type="ARBA" id="ARBA00047614"/>
    </source>
</evidence>
<keyword evidence="10 21" id="KW-0547">Nucleotide-binding</keyword>
<feature type="binding site" evidence="22">
    <location>
        <position position="260"/>
    </location>
    <ligand>
        <name>Mg(2+)</name>
        <dbReference type="ChEBI" id="CHEBI:18420"/>
        <label>1</label>
    </ligand>
</feature>
<dbReference type="SUPFAM" id="SSF56059">
    <property type="entry name" value="Glutathione synthetase ATP-binding domain-like"/>
    <property type="match status" value="1"/>
</dbReference>
<dbReference type="FunFam" id="3.30.1490.20:FF:000007">
    <property type="entry name" value="D-alanine--D-alanine ligase"/>
    <property type="match status" value="1"/>
</dbReference>
<feature type="active site" evidence="20">
    <location>
        <position position="18"/>
    </location>
</feature>
<keyword evidence="15 22" id="KW-0464">Manganese</keyword>
<dbReference type="PROSITE" id="PS00844">
    <property type="entry name" value="DALA_DALA_LIGASE_2"/>
    <property type="match status" value="1"/>
</dbReference>
<dbReference type="UniPathway" id="UPA00219"/>
<comment type="cofactor">
    <cofactor evidence="1">
        <name>Mn(2+)</name>
        <dbReference type="ChEBI" id="CHEBI:29035"/>
    </cofactor>
</comment>
<comment type="cofactor">
    <cofactor evidence="22">
        <name>Mg(2+)</name>
        <dbReference type="ChEBI" id="CHEBI:18420"/>
    </cofactor>
    <cofactor evidence="22">
        <name>Mn(2+)</name>
        <dbReference type="ChEBI" id="CHEBI:29035"/>
    </cofactor>
    <text evidence="22">Binds 2 magnesium or manganese ions per subunit.</text>
</comment>
<feature type="binding site" evidence="21">
    <location>
        <begin position="141"/>
        <end position="143"/>
    </location>
    <ligand>
        <name>ATP</name>
        <dbReference type="ChEBI" id="CHEBI:30616"/>
    </ligand>
</feature>
<dbReference type="PANTHER" id="PTHR23132:SF25">
    <property type="entry name" value="D-ALANINE--D-ALANINE LIGASE A"/>
    <property type="match status" value="1"/>
</dbReference>
<dbReference type="GO" id="GO:0046872">
    <property type="term" value="F:metal ion binding"/>
    <property type="evidence" value="ECO:0007669"/>
    <property type="project" value="UniProtKB-KW"/>
</dbReference>
<feature type="binding site" evidence="22">
    <location>
        <position position="273"/>
    </location>
    <ligand>
        <name>Mg(2+)</name>
        <dbReference type="ChEBI" id="CHEBI:18420"/>
        <label>2</label>
    </ligand>
</feature>
<dbReference type="GO" id="GO:0005829">
    <property type="term" value="C:cytosol"/>
    <property type="evidence" value="ECO:0007669"/>
    <property type="project" value="TreeGrafter"/>
</dbReference>
<evidence type="ECO:0000256" key="3">
    <source>
        <dbReference type="ARBA" id="ARBA00004496"/>
    </source>
</evidence>
<evidence type="ECO:0000256" key="23">
    <source>
        <dbReference type="PROSITE-ProRule" id="PRU00409"/>
    </source>
</evidence>
<dbReference type="NCBIfam" id="TIGR01205">
    <property type="entry name" value="D_ala_D_alaTIGR"/>
    <property type="match status" value="1"/>
</dbReference>
<proteinExistence type="inferred from homology"/>
<evidence type="ECO:0000259" key="24">
    <source>
        <dbReference type="PROSITE" id="PS50975"/>
    </source>
</evidence>
<dbReference type="PANTHER" id="PTHR23132">
    <property type="entry name" value="D-ALANINE--D-ALANINE LIGASE"/>
    <property type="match status" value="1"/>
</dbReference>
<evidence type="ECO:0000256" key="5">
    <source>
        <dbReference type="ARBA" id="ARBA00010871"/>
    </source>
</evidence>
<evidence type="ECO:0000256" key="7">
    <source>
        <dbReference type="ARBA" id="ARBA00022490"/>
    </source>
</evidence>
<comment type="pathway">
    <text evidence="18">Glycan biosynthesis.</text>
</comment>
<evidence type="ECO:0000256" key="18">
    <source>
        <dbReference type="ARBA" id="ARBA00060592"/>
    </source>
</evidence>
<evidence type="ECO:0000256" key="14">
    <source>
        <dbReference type="ARBA" id="ARBA00022984"/>
    </source>
</evidence>
<dbReference type="InterPro" id="IPR005905">
    <property type="entry name" value="D_ala_D_ala"/>
</dbReference>
<keyword evidence="7 19" id="KW-0963">Cytoplasm</keyword>
<evidence type="ECO:0000256" key="16">
    <source>
        <dbReference type="ARBA" id="ARBA00023316"/>
    </source>
</evidence>
<dbReference type="Pfam" id="PF01820">
    <property type="entry name" value="Dala_Dala_lig_N"/>
    <property type="match status" value="1"/>
</dbReference>
<dbReference type="Proteomes" id="UP000229176">
    <property type="component" value="Unassembled WGS sequence"/>
</dbReference>
<evidence type="ECO:0000256" key="20">
    <source>
        <dbReference type="PIRSR" id="PIRSR039102-1"/>
    </source>
</evidence>
<feature type="binding site" evidence="22">
    <location>
        <position position="275"/>
    </location>
    <ligand>
        <name>Mg(2+)</name>
        <dbReference type="ChEBI" id="CHEBI:18420"/>
        <label>2</label>
    </ligand>
</feature>
<keyword evidence="13 19" id="KW-0133">Cell shape</keyword>